<gene>
    <name evidence="1" type="ORF">OS493_033088</name>
</gene>
<comment type="caution">
    <text evidence="1">The sequence shown here is derived from an EMBL/GenBank/DDBJ whole genome shotgun (WGS) entry which is preliminary data.</text>
</comment>
<dbReference type="OrthoDB" id="5987475at2759"/>
<dbReference type="Proteomes" id="UP001163046">
    <property type="component" value="Unassembled WGS sequence"/>
</dbReference>
<dbReference type="EMBL" id="MU826392">
    <property type="protein sequence ID" value="KAJ7376732.1"/>
    <property type="molecule type" value="Genomic_DNA"/>
</dbReference>
<protein>
    <submittedName>
        <fullName evidence="1">Uncharacterized protein</fullName>
    </submittedName>
</protein>
<accession>A0A9W9Z825</accession>
<name>A0A9W9Z825_9CNID</name>
<proteinExistence type="predicted"/>
<evidence type="ECO:0000313" key="2">
    <source>
        <dbReference type="Proteomes" id="UP001163046"/>
    </source>
</evidence>
<organism evidence="1 2">
    <name type="scientific">Desmophyllum pertusum</name>
    <dbReference type="NCBI Taxonomy" id="174260"/>
    <lineage>
        <taxon>Eukaryota</taxon>
        <taxon>Metazoa</taxon>
        <taxon>Cnidaria</taxon>
        <taxon>Anthozoa</taxon>
        <taxon>Hexacorallia</taxon>
        <taxon>Scleractinia</taxon>
        <taxon>Caryophylliina</taxon>
        <taxon>Caryophylliidae</taxon>
        <taxon>Desmophyllum</taxon>
    </lineage>
</organism>
<sequence>MISVKQICYAGKLSLTLIKTASLALADLGTTVQAEWNQIPHITKVKELRWLLFRKKQAESERLPPILAALKEAIKRAHQQCMVWNNDIVPNPELPSPSNYGWKLETASARCRAPSSQVWLFKGEMLNEPIANVARPGLPCTDLCSLYGTMKETSPAILQLRRKRRWAASLIDEEEELRC</sequence>
<evidence type="ECO:0000313" key="1">
    <source>
        <dbReference type="EMBL" id="KAJ7376732.1"/>
    </source>
</evidence>
<dbReference type="AlphaFoldDB" id="A0A9W9Z825"/>
<keyword evidence="2" id="KW-1185">Reference proteome</keyword>
<reference evidence="1" key="1">
    <citation type="submission" date="2023-01" db="EMBL/GenBank/DDBJ databases">
        <title>Genome assembly of the deep-sea coral Lophelia pertusa.</title>
        <authorList>
            <person name="Herrera S."/>
            <person name="Cordes E."/>
        </authorList>
    </citation>
    <scope>NUCLEOTIDE SEQUENCE</scope>
    <source>
        <strain evidence="1">USNM1676648</strain>
        <tissue evidence="1">Polyp</tissue>
    </source>
</reference>